<dbReference type="PATRIC" id="fig|179408.3.peg.1955"/>
<evidence type="ECO:0000313" key="3">
    <source>
        <dbReference type="EMBL" id="AFZ06122.1"/>
    </source>
</evidence>
<organism evidence="3 4">
    <name type="scientific">Phormidium nigroviride PCC 7112</name>
    <dbReference type="NCBI Taxonomy" id="179408"/>
    <lineage>
        <taxon>Bacteria</taxon>
        <taxon>Bacillati</taxon>
        <taxon>Cyanobacteriota</taxon>
        <taxon>Cyanophyceae</taxon>
        <taxon>Oscillatoriophycideae</taxon>
        <taxon>Oscillatoriales</taxon>
        <taxon>Oscillatoriaceae</taxon>
        <taxon>Phormidium</taxon>
    </lineage>
</organism>
<dbReference type="Proteomes" id="UP000010478">
    <property type="component" value="Chromosome"/>
</dbReference>
<evidence type="ECO:0000313" key="4">
    <source>
        <dbReference type="Proteomes" id="UP000010478"/>
    </source>
</evidence>
<dbReference type="GO" id="GO:0004060">
    <property type="term" value="F:arylamine N-acetyltransferase activity"/>
    <property type="evidence" value="ECO:0007669"/>
    <property type="project" value="UniProtKB-EC"/>
</dbReference>
<dbReference type="Gene3D" id="3.30.2140.10">
    <property type="entry name" value="Arylamine N-acetyltransferase"/>
    <property type="match status" value="1"/>
</dbReference>
<keyword evidence="3" id="KW-0808">Transferase</keyword>
<dbReference type="InterPro" id="IPR038765">
    <property type="entry name" value="Papain-like_cys_pep_sf"/>
</dbReference>
<dbReference type="KEGG" id="oni:Osc7112_1612"/>
<dbReference type="AlphaFoldDB" id="K9VF69"/>
<sequence length="282" mass="31971">MQLQQRLTEIDLDAYFQRIGYSGDCSPRLTTLQAIHQRHSETIAFENLNSLLKQPVKLDLASLQQKLINQGRGGYCFEQNSLLRAVLLALGFQVTNLAARVLWNLPSGTIAPRSHMVLGVNIDGEPYIADAGFGGLTLTAPLALTPDIEQPTSHEPFRLSAADRSYIMQAYIKHEWKSLYRFDLQEQELPDYEVSNWYVSTHPNSIFVTNLMVAKPDSNCRYALWNNQLTVHYLDGRTEHRVLSTVAEFRATLESVFCLNLGAIAEIDRMLQQLIERSRAMT</sequence>
<gene>
    <name evidence="3" type="ORF">Osc7112_1612</name>
</gene>
<evidence type="ECO:0000256" key="2">
    <source>
        <dbReference type="RuleBase" id="RU003452"/>
    </source>
</evidence>
<proteinExistence type="inferred from homology"/>
<dbReference type="EMBL" id="CP003614">
    <property type="protein sequence ID" value="AFZ06122.1"/>
    <property type="molecule type" value="Genomic_DNA"/>
</dbReference>
<protein>
    <submittedName>
        <fullName evidence="3">Arylamine N-acetyltransferase</fullName>
        <ecNumber evidence="3">2.3.1.5</ecNumber>
    </submittedName>
</protein>
<dbReference type="InterPro" id="IPR001447">
    <property type="entry name" value="Arylamine_N-AcTrfase"/>
</dbReference>
<dbReference type="PRINTS" id="PR01543">
    <property type="entry name" value="ANATRNSFRASE"/>
</dbReference>
<dbReference type="eggNOG" id="COG2162">
    <property type="taxonomic scope" value="Bacteria"/>
</dbReference>
<dbReference type="OrthoDB" id="7181050at2"/>
<dbReference type="SUPFAM" id="SSF54001">
    <property type="entry name" value="Cysteine proteinases"/>
    <property type="match status" value="1"/>
</dbReference>
<accession>K9VF69</accession>
<dbReference type="EC" id="2.3.1.5" evidence="3"/>
<comment type="similarity">
    <text evidence="1 2">Belongs to the arylamine N-acetyltransferase family.</text>
</comment>
<keyword evidence="4" id="KW-1185">Reference proteome</keyword>
<reference evidence="3 4" key="1">
    <citation type="submission" date="2012-05" db="EMBL/GenBank/DDBJ databases">
        <title>Finished chromosome of genome of Oscillatoria sp. PCC 7112.</title>
        <authorList>
            <consortium name="US DOE Joint Genome Institute"/>
            <person name="Gugger M."/>
            <person name="Coursin T."/>
            <person name="Rippka R."/>
            <person name="Tandeau De Marsac N."/>
            <person name="Huntemann M."/>
            <person name="Wei C.-L."/>
            <person name="Han J."/>
            <person name="Detter J.C."/>
            <person name="Han C."/>
            <person name="Tapia R."/>
            <person name="Davenport K."/>
            <person name="Daligault H."/>
            <person name="Erkkila T."/>
            <person name="Gu W."/>
            <person name="Munk A.C.C."/>
            <person name="Teshima H."/>
            <person name="Xu Y."/>
            <person name="Chain P."/>
            <person name="Chen A."/>
            <person name="Krypides N."/>
            <person name="Mavromatis K."/>
            <person name="Markowitz V."/>
            <person name="Szeto E."/>
            <person name="Ivanova N."/>
            <person name="Mikhailova N."/>
            <person name="Ovchinnikova G."/>
            <person name="Pagani I."/>
            <person name="Pati A."/>
            <person name="Goodwin L."/>
            <person name="Peters L."/>
            <person name="Pitluck S."/>
            <person name="Woyke T."/>
            <person name="Kerfeld C."/>
        </authorList>
    </citation>
    <scope>NUCLEOTIDE SEQUENCE [LARGE SCALE GENOMIC DNA]</scope>
    <source>
        <strain evidence="3 4">PCC 7112</strain>
    </source>
</reference>
<dbReference type="PANTHER" id="PTHR11786">
    <property type="entry name" value="N-HYDROXYARYLAMINE O-ACETYLTRANSFERASE"/>
    <property type="match status" value="1"/>
</dbReference>
<name>K9VF69_9CYAN</name>
<dbReference type="Gene3D" id="2.40.128.150">
    <property type="entry name" value="Cysteine proteinases"/>
    <property type="match status" value="1"/>
</dbReference>
<dbReference type="Pfam" id="PF00797">
    <property type="entry name" value="Acetyltransf_2"/>
    <property type="match status" value="1"/>
</dbReference>
<keyword evidence="3" id="KW-0012">Acyltransferase</keyword>
<evidence type="ECO:0000256" key="1">
    <source>
        <dbReference type="ARBA" id="ARBA00006547"/>
    </source>
</evidence>
<dbReference type="RefSeq" id="WP_015175440.1">
    <property type="nucleotide sequence ID" value="NC_019729.1"/>
</dbReference>
<dbReference type="STRING" id="179408.Osc7112_1612"/>
<dbReference type="PANTHER" id="PTHR11786:SF0">
    <property type="entry name" value="ARYLAMINE N-ACETYLTRANSFERASE 4-RELATED"/>
    <property type="match status" value="1"/>
</dbReference>
<dbReference type="HOGENOM" id="CLU_049918_1_1_3"/>